<dbReference type="EC" id="4.6.1.13" evidence="2"/>
<feature type="transmembrane region" description="Helical" evidence="8">
    <location>
        <begin position="1323"/>
        <end position="1341"/>
    </location>
</feature>
<feature type="coiled-coil region" evidence="6">
    <location>
        <begin position="472"/>
        <end position="513"/>
    </location>
</feature>
<dbReference type="GO" id="GO:0006629">
    <property type="term" value="P:lipid metabolic process"/>
    <property type="evidence" value="ECO:0007669"/>
    <property type="project" value="InterPro"/>
</dbReference>
<dbReference type="SUPFAM" id="SSF51695">
    <property type="entry name" value="PLC-like phosphodiesterases"/>
    <property type="match status" value="1"/>
</dbReference>
<dbReference type="PANTHER" id="PTHR13593">
    <property type="match status" value="1"/>
</dbReference>
<evidence type="ECO:0000259" key="9">
    <source>
        <dbReference type="SMART" id="SM00148"/>
    </source>
</evidence>
<reference evidence="10 11" key="1">
    <citation type="submission" date="2019-01" db="EMBL/GenBank/DDBJ databases">
        <authorList>
            <consortium name="Pathogen Informatics"/>
        </authorList>
    </citation>
    <scope>NUCLEOTIDE SEQUENCE [LARGE SCALE GENOMIC DNA]</scope>
    <source>
        <strain evidence="10 11">NCTC10146</strain>
    </source>
</reference>
<name>A0A449AQA5_9BACT</name>
<evidence type="ECO:0000256" key="4">
    <source>
        <dbReference type="ARBA" id="ARBA00030474"/>
    </source>
</evidence>
<accession>A0A449AQA5</accession>
<organism evidence="10 11">
    <name type="scientific">Mycoplasmopsis canis</name>
    <dbReference type="NCBI Taxonomy" id="29555"/>
    <lineage>
        <taxon>Bacteria</taxon>
        <taxon>Bacillati</taxon>
        <taxon>Mycoplasmatota</taxon>
        <taxon>Mycoplasmoidales</taxon>
        <taxon>Metamycoplasmataceae</taxon>
        <taxon>Mycoplasmopsis</taxon>
    </lineage>
</organism>
<keyword evidence="8" id="KW-1133">Transmembrane helix</keyword>
<evidence type="ECO:0000256" key="8">
    <source>
        <dbReference type="SAM" id="Phobius"/>
    </source>
</evidence>
<feature type="compositionally biased region" description="Polar residues" evidence="7">
    <location>
        <begin position="1287"/>
        <end position="1298"/>
    </location>
</feature>
<dbReference type="InterPro" id="IPR017946">
    <property type="entry name" value="PLC-like_Pdiesterase_TIM-brl"/>
</dbReference>
<dbReference type="InterPro" id="IPR000909">
    <property type="entry name" value="PLipase_C_PInositol-sp_X_dom"/>
</dbReference>
<feature type="region of interest" description="Disordered" evidence="7">
    <location>
        <begin position="1283"/>
        <end position="1315"/>
    </location>
</feature>
<evidence type="ECO:0000313" key="11">
    <source>
        <dbReference type="Proteomes" id="UP000290495"/>
    </source>
</evidence>
<dbReference type="InterPro" id="IPR051057">
    <property type="entry name" value="PI-PLC_domain"/>
</dbReference>
<dbReference type="Gene3D" id="3.20.20.190">
    <property type="entry name" value="Phosphatidylinositol (PI) phosphodiesterase"/>
    <property type="match status" value="1"/>
</dbReference>
<dbReference type="SMART" id="SM00148">
    <property type="entry name" value="PLCXc"/>
    <property type="match status" value="1"/>
</dbReference>
<evidence type="ECO:0000256" key="3">
    <source>
        <dbReference type="ARBA" id="ARBA00019758"/>
    </source>
</evidence>
<gene>
    <name evidence="10" type="primary">plcA</name>
    <name evidence="10" type="ORF">NCTC10146_00107</name>
</gene>
<keyword evidence="10" id="KW-0456">Lyase</keyword>
<feature type="domain" description="Phosphatidylinositol-specific phospholipase C X" evidence="9">
    <location>
        <begin position="58"/>
        <end position="205"/>
    </location>
</feature>
<proteinExistence type="predicted"/>
<sequence>MKKRMLWKVLSGSITVGIASFSYISEENKEVWKNKQLAYGYYPRNYDQYNFSSWMEGVNDNKSFFDLSIPGTHDSGMWSSGFEIANTQSLNIENQLKMGIRGFDIRLNSNLDIVHGITFSKINFDNWLNSIQNFLNSNPSEFVVARVKDENFDVNNPSLAASAAQKYNSLLNKYRNILFNPNGQILDNDKWKLKNLRGKLVILNLWHHKVSQSKVGGDLYWNVVDRYNTQQDAYEERDENTKQKWIRTNMINANGSPLNNYLLYVNFLSVSGRVFGYNPGGWAEIHNNSTWDFLSQNENLYKLGLVYMDYPGPSLVQSIFKRNYKITDKELELGYLGEITESVQVSELTNDSREINFYGLLSNFNIEIIKGDRVLKSFYIDKDHVGKYSITLDEDIEINIPYKFRFYKKLDRNIFYEGKKFNEFIISKTATDSSFWNKVASLKSEVNNYINLFNKKPFPIKRYLNGYFLYPLESFRSSNSQNKETLARLQNEFNFIKNLLDNLNLKFEELEENNKIIPNLESNFRTILDSNNINNLKQINSQLIYTSEVIFDLNIKPNAIKIHDLINFIQGRINLINNIKTSFEIWDRSNITNSSNLLIEKFVNFNYGKDHWLSKTREINILINDQLKEVFNNNFNQETFQEKINSQKDKIDTLINNIDQIKTNILGAFEEKYILLFQEKINNLVINNRNPISLINEMQLFQTSSEEANDIISNDNEFRNSNNFSRSSELKDLYVEKINILNRQINNIQQTDEVIRLINEIRLLKQSIKNNFTLLENAKREIQRMTKIFDGQKEVFLNELKVSNITNEQINNILNQASILNEINYIQKFNNLSNLNEIQRNNFIQQINNEVSTKLIEQNYSEAVNFDSIVLSLKNKISLFDNFIDSIATRILNQDEVSSIIAEYENSKNLLNSNEGKSSFVRAIEVLSSYEGFLNTELYSDIWNLWIRVNNSQILYDFEKTFLLNKIKNLRSRYEYETYVVEINEKLSRYTKRSERETSYQGLNSERKTAIITALNNSLSDKDFEDKKAIFRDLSNTYNIANNVFKDYINYKQNQFYKFSNPIIREKIDNAYKVLIQSLESESLDKNEINQSKDDFLSIVESAKKLSKVNIIENKLSFLKQRYQLNYNSTDDLFLKVFQKRFNEKATKSVNQYYKEFVDINEEEILKSKSITLIENEILKINKINSALNEVINDASLIKVEENKKILDSKSLKIKIKNYKKLASQITKEDLFFENIDENLIEIKNTIPNDEKGTLTIEFINKDDPDNSFSRVFEGFELVKNNEESNVDPNSKTDTTPTDPKNVAKPKNKDKDNNKERSWNKNWLWFTTLSIPLVVFITWIFKKIIKK</sequence>
<dbReference type="RefSeq" id="WP_004794400.1">
    <property type="nucleotide sequence ID" value="NZ_LR215010.1"/>
</dbReference>
<feature type="coiled-coil region" evidence="6">
    <location>
        <begin position="637"/>
        <end position="664"/>
    </location>
</feature>
<keyword evidence="6" id="KW-0175">Coiled coil</keyword>
<evidence type="ECO:0000256" key="5">
    <source>
        <dbReference type="ARBA" id="ARBA00030782"/>
    </source>
</evidence>
<dbReference type="Proteomes" id="UP000290495">
    <property type="component" value="Chromosome"/>
</dbReference>
<evidence type="ECO:0000313" key="10">
    <source>
        <dbReference type="EMBL" id="VEU68660.1"/>
    </source>
</evidence>
<protein>
    <recommendedName>
        <fullName evidence="3">1-phosphatidylinositol phosphodiesterase</fullName>
        <ecNumber evidence="2">4.6.1.13</ecNumber>
    </recommendedName>
    <alternativeName>
        <fullName evidence="4">Phosphatidylinositol diacylglycerol-lyase</fullName>
    </alternativeName>
    <alternativeName>
        <fullName evidence="5">Phosphatidylinositol-specific phospholipase C</fullName>
    </alternativeName>
</protein>
<keyword evidence="8" id="KW-0812">Transmembrane</keyword>
<dbReference type="PANTHER" id="PTHR13593:SF113">
    <property type="entry name" value="SI:DKEY-266F7.9"/>
    <property type="match status" value="1"/>
</dbReference>
<dbReference type="GO" id="GO:0008081">
    <property type="term" value="F:phosphoric diester hydrolase activity"/>
    <property type="evidence" value="ECO:0007669"/>
    <property type="project" value="InterPro"/>
</dbReference>
<evidence type="ECO:0000256" key="6">
    <source>
        <dbReference type="SAM" id="Coils"/>
    </source>
</evidence>
<evidence type="ECO:0000256" key="1">
    <source>
        <dbReference type="ARBA" id="ARBA00001316"/>
    </source>
</evidence>
<evidence type="ECO:0000256" key="7">
    <source>
        <dbReference type="SAM" id="MobiDB-lite"/>
    </source>
</evidence>
<dbReference type="PROSITE" id="PS50007">
    <property type="entry name" value="PIPLC_X_DOMAIN"/>
    <property type="match status" value="1"/>
</dbReference>
<keyword evidence="8" id="KW-0472">Membrane</keyword>
<dbReference type="GO" id="GO:0004436">
    <property type="term" value="F:phosphatidylinositol diacylglycerol-lyase activity"/>
    <property type="evidence" value="ECO:0007669"/>
    <property type="project" value="UniProtKB-EC"/>
</dbReference>
<comment type="catalytic activity">
    <reaction evidence="1">
        <text>a 1,2-diacyl-sn-glycero-3-phospho-(1D-myo-inositol) = 1D-myo-inositol 1,2-cyclic phosphate + a 1,2-diacyl-sn-glycerol</text>
        <dbReference type="Rhea" id="RHEA:17093"/>
        <dbReference type="ChEBI" id="CHEBI:17815"/>
        <dbReference type="ChEBI" id="CHEBI:57880"/>
        <dbReference type="ChEBI" id="CHEBI:58484"/>
        <dbReference type="EC" id="4.6.1.13"/>
    </reaction>
</comment>
<evidence type="ECO:0000256" key="2">
    <source>
        <dbReference type="ARBA" id="ARBA00012581"/>
    </source>
</evidence>
<dbReference type="EMBL" id="LR215010">
    <property type="protein sequence ID" value="VEU68660.1"/>
    <property type="molecule type" value="Genomic_DNA"/>
</dbReference>